<evidence type="ECO:0000313" key="7">
    <source>
        <dbReference type="Proteomes" id="UP001157134"/>
    </source>
</evidence>
<dbReference type="SUPFAM" id="SSF53850">
    <property type="entry name" value="Periplasmic binding protein-like II"/>
    <property type="match status" value="1"/>
</dbReference>
<dbReference type="Gene3D" id="1.10.10.10">
    <property type="entry name" value="Winged helix-like DNA-binding domain superfamily/Winged helix DNA-binding domain"/>
    <property type="match status" value="1"/>
</dbReference>
<dbReference type="PRINTS" id="PR00039">
    <property type="entry name" value="HTHLYSR"/>
</dbReference>
<dbReference type="RefSeq" id="WP_284298843.1">
    <property type="nucleotide sequence ID" value="NZ_BSSV01000005.1"/>
</dbReference>
<reference evidence="6 7" key="1">
    <citation type="submission" date="2023-03" db="EMBL/GenBank/DDBJ databases">
        <title>Thalassotalea loyana LMG 22536T draft genome sequence.</title>
        <authorList>
            <person name="Sawabe T."/>
        </authorList>
    </citation>
    <scope>NUCLEOTIDE SEQUENCE [LARGE SCALE GENOMIC DNA]</scope>
    <source>
        <strain evidence="6 7">LMG 22536</strain>
    </source>
</reference>
<evidence type="ECO:0000256" key="2">
    <source>
        <dbReference type="ARBA" id="ARBA00023015"/>
    </source>
</evidence>
<dbReference type="PROSITE" id="PS50931">
    <property type="entry name" value="HTH_LYSR"/>
    <property type="match status" value="1"/>
</dbReference>
<dbReference type="PANTHER" id="PTHR30126">
    <property type="entry name" value="HTH-TYPE TRANSCRIPTIONAL REGULATOR"/>
    <property type="match status" value="1"/>
</dbReference>
<protein>
    <submittedName>
        <fullName evidence="6">LysR family transcriptional regulator</fullName>
    </submittedName>
</protein>
<keyword evidence="7" id="KW-1185">Reference proteome</keyword>
<keyword evidence="4" id="KW-0804">Transcription</keyword>
<dbReference type="PANTHER" id="PTHR30126:SF25">
    <property type="entry name" value="HTH-TYPE TRANSCRIPTIONAL REGULATOR METR"/>
    <property type="match status" value="1"/>
</dbReference>
<gene>
    <name evidence="6" type="primary">metR</name>
    <name evidence="6" type="ORF">tloyanaT_23720</name>
</gene>
<dbReference type="Gene3D" id="3.40.190.10">
    <property type="entry name" value="Periplasmic binding protein-like II"/>
    <property type="match status" value="1"/>
</dbReference>
<name>A0ABQ6HFD0_9GAMM</name>
<dbReference type="Pfam" id="PF03466">
    <property type="entry name" value="LysR_substrate"/>
    <property type="match status" value="1"/>
</dbReference>
<comment type="caution">
    <text evidence="6">The sequence shown here is derived from an EMBL/GenBank/DDBJ whole genome shotgun (WGS) entry which is preliminary data.</text>
</comment>
<accession>A0ABQ6HFD0</accession>
<keyword evidence="3" id="KW-0238">DNA-binding</keyword>
<feature type="domain" description="HTH lysR-type" evidence="5">
    <location>
        <begin position="1"/>
        <end position="59"/>
    </location>
</feature>
<dbReference type="InterPro" id="IPR005119">
    <property type="entry name" value="LysR_subst-bd"/>
</dbReference>
<dbReference type="InterPro" id="IPR036390">
    <property type="entry name" value="WH_DNA-bd_sf"/>
</dbReference>
<dbReference type="Pfam" id="PF00126">
    <property type="entry name" value="HTH_1"/>
    <property type="match status" value="1"/>
</dbReference>
<proteinExistence type="inferred from homology"/>
<keyword evidence="2" id="KW-0805">Transcription regulation</keyword>
<dbReference type="InterPro" id="IPR000847">
    <property type="entry name" value="LysR_HTH_N"/>
</dbReference>
<evidence type="ECO:0000259" key="5">
    <source>
        <dbReference type="PROSITE" id="PS50931"/>
    </source>
</evidence>
<evidence type="ECO:0000256" key="4">
    <source>
        <dbReference type="ARBA" id="ARBA00023163"/>
    </source>
</evidence>
<dbReference type="SUPFAM" id="SSF46785">
    <property type="entry name" value="Winged helix' DNA-binding domain"/>
    <property type="match status" value="1"/>
</dbReference>
<dbReference type="EMBL" id="BSSV01000005">
    <property type="protein sequence ID" value="GLX86119.1"/>
    <property type="molecule type" value="Genomic_DNA"/>
</dbReference>
<evidence type="ECO:0000256" key="1">
    <source>
        <dbReference type="ARBA" id="ARBA00009437"/>
    </source>
</evidence>
<comment type="similarity">
    <text evidence="1">Belongs to the LysR transcriptional regulatory family.</text>
</comment>
<evidence type="ECO:0000313" key="6">
    <source>
        <dbReference type="EMBL" id="GLX86119.1"/>
    </source>
</evidence>
<dbReference type="InterPro" id="IPR036388">
    <property type="entry name" value="WH-like_DNA-bd_sf"/>
</dbReference>
<dbReference type="Proteomes" id="UP001157134">
    <property type="component" value="Unassembled WGS sequence"/>
</dbReference>
<sequence>MIERHHLQLVKAIEQYGTVTKAAKHLFVSQSALSHSMKKLEQSIGAKIWHKRGRTLVLTLEGQRLLKSAQKILPQFENLEQQLQAMVKGVGGNIKIGIECYPCFSWLLQVAAPFLKENPDVDVDLKNEFQFGGIGALLNYEIDLLITPDPLYQSNLILNKVFDYEQVLVVNKTDILASKPFIEPLDLTDKTLFTYPIERSRLDIFNQFLTPASIGVKQHKTLENTEMILQMVKHHRGVAVLPDWLVAQENCQDLVAVKIGKEGIHKSTFIAIRATDEDNSLIKRFIEQSTLIDVNKKYGEIN</sequence>
<evidence type="ECO:0000256" key="3">
    <source>
        <dbReference type="ARBA" id="ARBA00023125"/>
    </source>
</evidence>
<organism evidence="6 7">
    <name type="scientific">Thalassotalea loyana</name>
    <dbReference type="NCBI Taxonomy" id="280483"/>
    <lineage>
        <taxon>Bacteria</taxon>
        <taxon>Pseudomonadati</taxon>
        <taxon>Pseudomonadota</taxon>
        <taxon>Gammaproteobacteria</taxon>
        <taxon>Alteromonadales</taxon>
        <taxon>Colwelliaceae</taxon>
        <taxon>Thalassotalea</taxon>
    </lineage>
</organism>